<gene>
    <name evidence="1" type="ORF">HGB38_18815</name>
</gene>
<dbReference type="AlphaFoldDB" id="A0A7X6L5M9"/>
<reference evidence="1 2" key="1">
    <citation type="submission" date="2020-04" db="EMBL/GenBank/DDBJ databases">
        <title>MicrobeNet Type strains.</title>
        <authorList>
            <person name="Nicholson A.C."/>
        </authorList>
    </citation>
    <scope>NUCLEOTIDE SEQUENCE [LARGE SCALE GENOMIC DNA]</scope>
    <source>
        <strain evidence="1 2">DSM 44956</strain>
    </source>
</reference>
<protein>
    <recommendedName>
        <fullName evidence="3">Nucleotidyltransferase domain-containing protein</fullName>
    </recommendedName>
</protein>
<accession>A0A7X6L5M9</accession>
<evidence type="ECO:0008006" key="3">
    <source>
        <dbReference type="Google" id="ProtNLM"/>
    </source>
</evidence>
<comment type="caution">
    <text evidence="1">The sequence shown here is derived from an EMBL/GenBank/DDBJ whole genome shotgun (WGS) entry which is preliminary data.</text>
</comment>
<keyword evidence="2" id="KW-1185">Reference proteome</keyword>
<evidence type="ECO:0000313" key="2">
    <source>
        <dbReference type="Proteomes" id="UP000540698"/>
    </source>
</evidence>
<sequence>MLISEARAAAEDWVSRHAAGTPWFHSAHYAGSTVGVPGDSPLRPGSDIDVVVVTSSPGHGPKPGKILHRSVLLEVSYRSWERLADPAAVLSSYHLAPAFHVDSVIADPSGELRSLQRTVAESFTDIRWVRARCGGAVRHSEQFLARLSPSAPLHDQVTCWLFGTGVMAHVLLVAALRNPTVRLRYQAVRQMLGDYGMPDRYEGLLAHLCPPEFGADQAEQMVTDLAEVFDRAVDAARSPFPFSADITAHGRPIAIDAARRLLTAGEHREAVFWMIATYARCQQILEVDGSEGDRRACTQRLRAALSQIGISSYSDLAARADAVTRALPGLFRTAEDIMSANCEIIDR</sequence>
<evidence type="ECO:0000313" key="1">
    <source>
        <dbReference type="EMBL" id="NKY28260.1"/>
    </source>
</evidence>
<proteinExistence type="predicted"/>
<dbReference type="EMBL" id="JAAXOS010000008">
    <property type="protein sequence ID" value="NKY28260.1"/>
    <property type="molecule type" value="Genomic_DNA"/>
</dbReference>
<organism evidence="1 2">
    <name type="scientific">Nocardia gamkensis</name>
    <dbReference type="NCBI Taxonomy" id="352869"/>
    <lineage>
        <taxon>Bacteria</taxon>
        <taxon>Bacillati</taxon>
        <taxon>Actinomycetota</taxon>
        <taxon>Actinomycetes</taxon>
        <taxon>Mycobacteriales</taxon>
        <taxon>Nocardiaceae</taxon>
        <taxon>Nocardia</taxon>
    </lineage>
</organism>
<dbReference type="Proteomes" id="UP000540698">
    <property type="component" value="Unassembled WGS sequence"/>
</dbReference>
<name>A0A7X6L5M9_9NOCA</name>